<evidence type="ECO:0000313" key="1">
    <source>
        <dbReference type="EMBL" id="MBA4634151.1"/>
    </source>
</evidence>
<accession>A0A7C8Z5J0</accession>
<organism evidence="1">
    <name type="scientific">Opuntia streptacantha</name>
    <name type="common">Prickly pear cactus</name>
    <name type="synonym">Opuntia cardona</name>
    <dbReference type="NCBI Taxonomy" id="393608"/>
    <lineage>
        <taxon>Eukaryota</taxon>
        <taxon>Viridiplantae</taxon>
        <taxon>Streptophyta</taxon>
        <taxon>Embryophyta</taxon>
        <taxon>Tracheophyta</taxon>
        <taxon>Spermatophyta</taxon>
        <taxon>Magnoliopsida</taxon>
        <taxon>eudicotyledons</taxon>
        <taxon>Gunneridae</taxon>
        <taxon>Pentapetalae</taxon>
        <taxon>Caryophyllales</taxon>
        <taxon>Cactineae</taxon>
        <taxon>Cactaceae</taxon>
        <taxon>Opuntioideae</taxon>
        <taxon>Opuntia</taxon>
    </lineage>
</organism>
<dbReference type="AlphaFoldDB" id="A0A7C8Z5J0"/>
<reference evidence="1" key="1">
    <citation type="journal article" date="2013" name="J. Plant Res.">
        <title>Effect of fungi and light on seed germination of three Opuntia species from semiarid lands of central Mexico.</title>
        <authorList>
            <person name="Delgado-Sanchez P."/>
            <person name="Jimenez-Bremont J.F."/>
            <person name="Guerrero-Gonzalez Mde L."/>
            <person name="Flores J."/>
        </authorList>
    </citation>
    <scope>NUCLEOTIDE SEQUENCE</scope>
    <source>
        <tissue evidence="1">Cladode</tissue>
    </source>
</reference>
<sequence length="163" mass="18545">MATNERPFFRSCKSCPFLEKLCICRSVCLTSVRSCGLGHALKHLELHIQNACMLSELSLGVRDTASVVSAFDSPWKYFSQLELLHVKLYMERNSIAPAIPTLANVKHMILTICAHTGQSFIGWVGLIEASPVLHKLPLQARHPYFFLFIPLRFFLWFSFPSFI</sequence>
<name>A0A7C8Z5J0_OPUST</name>
<protein>
    <submittedName>
        <fullName evidence="1">Uncharacterized protein</fullName>
    </submittedName>
</protein>
<dbReference type="EMBL" id="GISG01089609">
    <property type="protein sequence ID" value="MBA4634151.1"/>
    <property type="molecule type" value="Transcribed_RNA"/>
</dbReference>
<reference evidence="1" key="2">
    <citation type="submission" date="2020-07" db="EMBL/GenBank/DDBJ databases">
        <authorList>
            <person name="Vera ALvarez R."/>
            <person name="Arias-Moreno D.M."/>
            <person name="Jimenez-Jacinto V."/>
            <person name="Jimenez-Bremont J.F."/>
            <person name="Swaminathan K."/>
            <person name="Moose S.P."/>
            <person name="Guerrero-Gonzalez M.L."/>
            <person name="Marino-Ramirez L."/>
            <person name="Landsman D."/>
            <person name="Rodriguez-Kessler M."/>
            <person name="Delgado-Sanchez P."/>
        </authorList>
    </citation>
    <scope>NUCLEOTIDE SEQUENCE</scope>
    <source>
        <tissue evidence="1">Cladode</tissue>
    </source>
</reference>
<proteinExistence type="predicted"/>